<feature type="transmembrane region" description="Helical" evidence="12">
    <location>
        <begin position="477"/>
        <end position="494"/>
    </location>
</feature>
<keyword evidence="10" id="KW-0739">Sodium transport</keyword>
<evidence type="ECO:0000256" key="6">
    <source>
        <dbReference type="ARBA" id="ARBA00022989"/>
    </source>
</evidence>
<sequence>VDRARQATIFAREGVPVRVKNRKNERIRLQEQSKDNSTSTLQWPDYLVIGVMLSISAGIGIYYRFTGGRQRTAEEYFSANRSMGVVPLAIALTVSFMSAITLLGISAETYTHGMKIVQLYLGGLLGTPIVLYLYLPVFAKLNTMSVYEYLEKRFGVGARLVTSTANFLQLLLYTGVVLFAPSLALEATTGLSGNMSVLLIGLICTFYSTVGGIKAVLITDVFQGILMFAGVACVLAVAADDLDEGLSNVWSVAQDGGRAEFFDFSIDPTVRHSSWALAIGGTTIFLSLYAVNQVQVQRLLTAKSVKASQHALFLSGPITILLGGLTAFCGLVLYAVYRYCDPVTSGKISSFDKIMPYFAAERMSRVPGVTGLFISGVFSASLSTISAMLNSLSAVALEDYVKPACRKFGKEFPEEKATMIGKCLGVLNGFLCLAVAFIAKSMGSLVEAAIGISGAIGGPILGIFTLGMFVERANQTGAIVGIVTALVTCVWAAFGHPKPRTSLLSLSVEGCDNSTMFVQHRNATLPEEPVDESSYFYLYRISYLWYNPLGLTITLIIGYLTSLITNKILYKNAREPEPSLFTPLLASRIRRRRQDADKTTSSQLFVLQNRR</sequence>
<comment type="similarity">
    <text evidence="2 11">Belongs to the sodium:solute symporter (SSF) (TC 2.A.21) family.</text>
</comment>
<feature type="transmembrane region" description="Helical" evidence="12">
    <location>
        <begin position="191"/>
        <end position="210"/>
    </location>
</feature>
<feature type="transmembrane region" description="Helical" evidence="12">
    <location>
        <begin position="117"/>
        <end position="135"/>
    </location>
</feature>
<keyword evidence="14" id="KW-1185">Reference proteome</keyword>
<dbReference type="InterPro" id="IPR001734">
    <property type="entry name" value="Na/solute_symporter"/>
</dbReference>
<evidence type="ECO:0000313" key="14">
    <source>
        <dbReference type="Proteomes" id="UP000752696"/>
    </source>
</evidence>
<keyword evidence="8" id="KW-0406">Ion transport</keyword>
<evidence type="ECO:0000256" key="4">
    <source>
        <dbReference type="ARBA" id="ARBA00022475"/>
    </source>
</evidence>
<evidence type="ECO:0000256" key="12">
    <source>
        <dbReference type="SAM" id="Phobius"/>
    </source>
</evidence>
<evidence type="ECO:0000256" key="5">
    <source>
        <dbReference type="ARBA" id="ARBA00022692"/>
    </source>
</evidence>
<dbReference type="Proteomes" id="UP000752696">
    <property type="component" value="Unassembled WGS sequence"/>
</dbReference>
<keyword evidence="6 12" id="KW-1133">Transmembrane helix</keyword>
<evidence type="ECO:0000256" key="10">
    <source>
        <dbReference type="ARBA" id="ARBA00023201"/>
    </source>
</evidence>
<dbReference type="InterPro" id="IPR051163">
    <property type="entry name" value="Sodium:Solute_Symporter_SSF"/>
</dbReference>
<dbReference type="PROSITE" id="PS50283">
    <property type="entry name" value="NA_SOLUT_SYMP_3"/>
    <property type="match status" value="1"/>
</dbReference>
<dbReference type="NCBIfam" id="TIGR00813">
    <property type="entry name" value="sss"/>
    <property type="match status" value="1"/>
</dbReference>
<keyword evidence="5 12" id="KW-0812">Transmembrane</keyword>
<evidence type="ECO:0000256" key="1">
    <source>
        <dbReference type="ARBA" id="ARBA00004651"/>
    </source>
</evidence>
<accession>A0A6V7H2A0</accession>
<dbReference type="AlphaFoldDB" id="A0A6V7H2A0"/>
<feature type="transmembrane region" description="Helical" evidence="12">
    <location>
        <begin position="312"/>
        <end position="337"/>
    </location>
</feature>
<dbReference type="GO" id="GO:0015293">
    <property type="term" value="F:symporter activity"/>
    <property type="evidence" value="ECO:0007669"/>
    <property type="project" value="TreeGrafter"/>
</dbReference>
<evidence type="ECO:0000256" key="8">
    <source>
        <dbReference type="ARBA" id="ARBA00023065"/>
    </source>
</evidence>
<feature type="transmembrane region" description="Helical" evidence="12">
    <location>
        <begin position="372"/>
        <end position="397"/>
    </location>
</feature>
<feature type="transmembrane region" description="Helical" evidence="12">
    <location>
        <begin position="272"/>
        <end position="291"/>
    </location>
</feature>
<feature type="transmembrane region" description="Helical" evidence="12">
    <location>
        <begin position="46"/>
        <end position="65"/>
    </location>
</feature>
<keyword evidence="3" id="KW-0813">Transport</keyword>
<evidence type="ECO:0000256" key="11">
    <source>
        <dbReference type="RuleBase" id="RU362091"/>
    </source>
</evidence>
<dbReference type="Pfam" id="PF00474">
    <property type="entry name" value="SSF"/>
    <property type="match status" value="1"/>
</dbReference>
<evidence type="ECO:0000256" key="9">
    <source>
        <dbReference type="ARBA" id="ARBA00023136"/>
    </source>
</evidence>
<keyword evidence="4" id="KW-1003">Cell membrane</keyword>
<evidence type="ECO:0008006" key="15">
    <source>
        <dbReference type="Google" id="ProtNLM"/>
    </source>
</evidence>
<proteinExistence type="inferred from homology"/>
<feature type="transmembrane region" description="Helical" evidence="12">
    <location>
        <begin position="543"/>
        <end position="564"/>
    </location>
</feature>
<feature type="transmembrane region" description="Helical" evidence="12">
    <location>
        <begin position="445"/>
        <end position="470"/>
    </location>
</feature>
<gene>
    <name evidence="13" type="ORF">MHI_LOCUS398778</name>
</gene>
<reference evidence="13" key="1">
    <citation type="submission" date="2020-07" db="EMBL/GenBank/DDBJ databases">
        <authorList>
            <person name="Nazaruddin N."/>
        </authorList>
    </citation>
    <scope>NUCLEOTIDE SEQUENCE</scope>
</reference>
<dbReference type="OrthoDB" id="6132759at2759"/>
<evidence type="ECO:0000256" key="3">
    <source>
        <dbReference type="ARBA" id="ARBA00022448"/>
    </source>
</evidence>
<dbReference type="EMBL" id="CAJDYZ010006654">
    <property type="protein sequence ID" value="CAD1473561.1"/>
    <property type="molecule type" value="Genomic_DNA"/>
</dbReference>
<comment type="caution">
    <text evidence="13">The sequence shown here is derived from an EMBL/GenBank/DDBJ whole genome shotgun (WGS) entry which is preliminary data.</text>
</comment>
<feature type="non-terminal residue" evidence="13">
    <location>
        <position position="611"/>
    </location>
</feature>
<dbReference type="PANTHER" id="PTHR42985">
    <property type="entry name" value="SODIUM-COUPLED MONOCARBOXYLATE TRANSPORTER"/>
    <property type="match status" value="1"/>
</dbReference>
<evidence type="ECO:0000313" key="13">
    <source>
        <dbReference type="EMBL" id="CAD1473561.1"/>
    </source>
</evidence>
<feature type="transmembrane region" description="Helical" evidence="12">
    <location>
        <begin position="217"/>
        <end position="239"/>
    </location>
</feature>
<dbReference type="GO" id="GO:0005886">
    <property type="term" value="C:plasma membrane"/>
    <property type="evidence" value="ECO:0007669"/>
    <property type="project" value="UniProtKB-SubCell"/>
</dbReference>
<dbReference type="InterPro" id="IPR038377">
    <property type="entry name" value="Na/Glc_symporter_sf"/>
</dbReference>
<dbReference type="GO" id="GO:0006814">
    <property type="term" value="P:sodium ion transport"/>
    <property type="evidence" value="ECO:0007669"/>
    <property type="project" value="UniProtKB-KW"/>
</dbReference>
<name>A0A6V7H2A0_9HYME</name>
<evidence type="ECO:0000256" key="7">
    <source>
        <dbReference type="ARBA" id="ARBA00023053"/>
    </source>
</evidence>
<keyword evidence="9 12" id="KW-0472">Membrane</keyword>
<protein>
    <recommendedName>
        <fullName evidence="15">Sodium-dependent multivitamin transporter</fullName>
    </recommendedName>
</protein>
<dbReference type="CDD" id="cd11492">
    <property type="entry name" value="SLC5sbd_NIS-SMVT"/>
    <property type="match status" value="1"/>
</dbReference>
<keyword evidence="7" id="KW-0915">Sodium</keyword>
<dbReference type="Gene3D" id="1.20.1730.10">
    <property type="entry name" value="Sodium/glucose cotransporter"/>
    <property type="match status" value="1"/>
</dbReference>
<feature type="transmembrane region" description="Helical" evidence="12">
    <location>
        <begin position="156"/>
        <end position="179"/>
    </location>
</feature>
<organism evidence="13 14">
    <name type="scientific">Heterotrigona itama</name>
    <dbReference type="NCBI Taxonomy" id="395501"/>
    <lineage>
        <taxon>Eukaryota</taxon>
        <taxon>Metazoa</taxon>
        <taxon>Ecdysozoa</taxon>
        <taxon>Arthropoda</taxon>
        <taxon>Hexapoda</taxon>
        <taxon>Insecta</taxon>
        <taxon>Pterygota</taxon>
        <taxon>Neoptera</taxon>
        <taxon>Endopterygota</taxon>
        <taxon>Hymenoptera</taxon>
        <taxon>Apocrita</taxon>
        <taxon>Aculeata</taxon>
        <taxon>Apoidea</taxon>
        <taxon>Anthophila</taxon>
        <taxon>Apidae</taxon>
        <taxon>Heterotrigona</taxon>
    </lineage>
</organism>
<feature type="transmembrane region" description="Helical" evidence="12">
    <location>
        <begin position="417"/>
        <end position="439"/>
    </location>
</feature>
<dbReference type="PANTHER" id="PTHR42985:SF40">
    <property type="entry name" value="LD47995P-RELATED"/>
    <property type="match status" value="1"/>
</dbReference>
<feature type="transmembrane region" description="Helical" evidence="12">
    <location>
        <begin position="85"/>
        <end position="105"/>
    </location>
</feature>
<evidence type="ECO:0000256" key="2">
    <source>
        <dbReference type="ARBA" id="ARBA00006434"/>
    </source>
</evidence>
<feature type="non-terminal residue" evidence="13">
    <location>
        <position position="1"/>
    </location>
</feature>
<comment type="subcellular location">
    <subcellularLocation>
        <location evidence="1">Cell membrane</location>
        <topology evidence="1">Multi-pass membrane protein</topology>
    </subcellularLocation>
</comment>